<name>X1N652_9ZZZZ</name>
<keyword evidence="1" id="KW-0472">Membrane</keyword>
<feature type="transmembrane region" description="Helical" evidence="1">
    <location>
        <begin position="67"/>
        <end position="93"/>
    </location>
</feature>
<gene>
    <name evidence="2" type="ORF">S06H3_48060</name>
</gene>
<reference evidence="2" key="1">
    <citation type="journal article" date="2014" name="Front. Microbiol.">
        <title>High frequency of phylogenetically diverse reductive dehalogenase-homologous genes in deep subseafloor sedimentary metagenomes.</title>
        <authorList>
            <person name="Kawai M."/>
            <person name="Futagami T."/>
            <person name="Toyoda A."/>
            <person name="Takaki Y."/>
            <person name="Nishi S."/>
            <person name="Hori S."/>
            <person name="Arai W."/>
            <person name="Tsubouchi T."/>
            <person name="Morono Y."/>
            <person name="Uchiyama I."/>
            <person name="Ito T."/>
            <person name="Fujiyama A."/>
            <person name="Inagaki F."/>
            <person name="Takami H."/>
        </authorList>
    </citation>
    <scope>NUCLEOTIDE SEQUENCE</scope>
    <source>
        <strain evidence="2">Expedition CK06-06</strain>
    </source>
</reference>
<keyword evidence="1" id="KW-1133">Transmembrane helix</keyword>
<proteinExistence type="predicted"/>
<dbReference type="EMBL" id="BARV01030238">
    <property type="protein sequence ID" value="GAI39058.1"/>
    <property type="molecule type" value="Genomic_DNA"/>
</dbReference>
<keyword evidence="1" id="KW-0812">Transmembrane</keyword>
<comment type="caution">
    <text evidence="2">The sequence shown here is derived from an EMBL/GenBank/DDBJ whole genome shotgun (WGS) entry which is preliminary data.</text>
</comment>
<accession>X1N652</accession>
<evidence type="ECO:0000313" key="2">
    <source>
        <dbReference type="EMBL" id="GAI39058.1"/>
    </source>
</evidence>
<protein>
    <submittedName>
        <fullName evidence="2">Uncharacterized protein</fullName>
    </submittedName>
</protein>
<sequence length="95" mass="10735">MVTVTGPEAQMESLERSVRMRSETDKRLSPLWAFIPLIFFAMIPSVMVAGLLWGWGFEGGWRWSGGWPIFTAAMVLMGIMGALLLLVLIYMLIKR</sequence>
<organism evidence="2">
    <name type="scientific">marine sediment metagenome</name>
    <dbReference type="NCBI Taxonomy" id="412755"/>
    <lineage>
        <taxon>unclassified sequences</taxon>
        <taxon>metagenomes</taxon>
        <taxon>ecological metagenomes</taxon>
    </lineage>
</organism>
<evidence type="ECO:0000256" key="1">
    <source>
        <dbReference type="SAM" id="Phobius"/>
    </source>
</evidence>
<dbReference type="AlphaFoldDB" id="X1N652"/>
<feature type="transmembrane region" description="Helical" evidence="1">
    <location>
        <begin position="31"/>
        <end position="55"/>
    </location>
</feature>
<feature type="non-terminal residue" evidence="2">
    <location>
        <position position="95"/>
    </location>
</feature>